<reference evidence="2" key="1">
    <citation type="journal article" date="2023" name="Genome Biol. Evol.">
        <title>First Whole Genome Sequence and Flow Cytometry Genome Size Data for the Lichen-Forming Fungus Ramalina farinacea (Ascomycota).</title>
        <authorList>
            <person name="Llewellyn T."/>
            <person name="Mian S."/>
            <person name="Hill R."/>
            <person name="Leitch I.J."/>
            <person name="Gaya E."/>
        </authorList>
    </citation>
    <scope>NUCLEOTIDE SEQUENCE</scope>
    <source>
        <strain evidence="2">LIQ254RAFAR</strain>
    </source>
</reference>
<gene>
    <name evidence="2" type="ORF">OHK93_005778</name>
</gene>
<feature type="compositionally biased region" description="Basic and acidic residues" evidence="1">
    <location>
        <begin position="56"/>
        <end position="68"/>
    </location>
</feature>
<feature type="compositionally biased region" description="Basic residues" evidence="1">
    <location>
        <begin position="604"/>
        <end position="616"/>
    </location>
</feature>
<evidence type="ECO:0000313" key="2">
    <source>
        <dbReference type="EMBL" id="MDI1486547.1"/>
    </source>
</evidence>
<feature type="compositionally biased region" description="Basic and acidic residues" evidence="1">
    <location>
        <begin position="629"/>
        <end position="644"/>
    </location>
</feature>
<dbReference type="Proteomes" id="UP001161017">
    <property type="component" value="Unassembled WGS sequence"/>
</dbReference>
<evidence type="ECO:0000313" key="3">
    <source>
        <dbReference type="Proteomes" id="UP001161017"/>
    </source>
</evidence>
<evidence type="ECO:0000256" key="1">
    <source>
        <dbReference type="SAM" id="MobiDB-lite"/>
    </source>
</evidence>
<name>A0AA43QIT9_9LECA</name>
<feature type="compositionally biased region" description="Acidic residues" evidence="1">
    <location>
        <begin position="9"/>
        <end position="18"/>
    </location>
</feature>
<feature type="compositionally biased region" description="Polar residues" evidence="1">
    <location>
        <begin position="182"/>
        <end position="194"/>
    </location>
</feature>
<feature type="compositionally biased region" description="Basic and acidic residues" evidence="1">
    <location>
        <begin position="463"/>
        <end position="472"/>
    </location>
</feature>
<feature type="compositionally biased region" description="Polar residues" evidence="1">
    <location>
        <begin position="73"/>
        <end position="82"/>
    </location>
</feature>
<comment type="caution">
    <text evidence="2">The sequence shown here is derived from an EMBL/GenBank/DDBJ whole genome shotgun (WGS) entry which is preliminary data.</text>
</comment>
<protein>
    <submittedName>
        <fullName evidence="2">Uncharacterized protein</fullName>
    </submittedName>
</protein>
<accession>A0AA43QIT9</accession>
<organism evidence="2 3">
    <name type="scientific">Ramalina farinacea</name>
    <dbReference type="NCBI Taxonomy" id="258253"/>
    <lineage>
        <taxon>Eukaryota</taxon>
        <taxon>Fungi</taxon>
        <taxon>Dikarya</taxon>
        <taxon>Ascomycota</taxon>
        <taxon>Pezizomycotina</taxon>
        <taxon>Lecanoromycetes</taxon>
        <taxon>OSLEUM clade</taxon>
        <taxon>Lecanoromycetidae</taxon>
        <taxon>Lecanorales</taxon>
        <taxon>Lecanorineae</taxon>
        <taxon>Ramalinaceae</taxon>
        <taxon>Ramalina</taxon>
    </lineage>
</organism>
<feature type="compositionally biased region" description="Polar residues" evidence="1">
    <location>
        <begin position="645"/>
        <end position="677"/>
    </location>
</feature>
<proteinExistence type="predicted"/>
<feature type="compositionally biased region" description="Basic and acidic residues" evidence="1">
    <location>
        <begin position="101"/>
        <end position="133"/>
    </location>
</feature>
<feature type="compositionally biased region" description="Polar residues" evidence="1">
    <location>
        <begin position="270"/>
        <end position="291"/>
    </location>
</feature>
<feature type="compositionally biased region" description="Basic and acidic residues" evidence="1">
    <location>
        <begin position="354"/>
        <end position="367"/>
    </location>
</feature>
<dbReference type="EMBL" id="JAPUFD010000003">
    <property type="protein sequence ID" value="MDI1486547.1"/>
    <property type="molecule type" value="Genomic_DNA"/>
</dbReference>
<keyword evidence="3" id="KW-1185">Reference proteome</keyword>
<feature type="compositionally biased region" description="Low complexity" evidence="1">
    <location>
        <begin position="228"/>
        <end position="243"/>
    </location>
</feature>
<feature type="compositionally biased region" description="Basic and acidic residues" evidence="1">
    <location>
        <begin position="20"/>
        <end position="29"/>
    </location>
</feature>
<feature type="compositionally biased region" description="Polar residues" evidence="1">
    <location>
        <begin position="90"/>
        <end position="99"/>
    </location>
</feature>
<feature type="region of interest" description="Disordered" evidence="1">
    <location>
        <begin position="330"/>
        <end position="703"/>
    </location>
</feature>
<dbReference type="AlphaFoldDB" id="A0AA43QIT9"/>
<sequence length="726" mass="79500">MTKRKYIQDSDEEDEGEDAPPAKEVKLDRGSAQFDSCQRTKVDANTEMKSTSSTERLNRDMQDAHKSLLDPTPTHNKFLTRTSMDELQDASLTPPSNRSLGKRDTTLLEEVKAKKEIKTNRVHGTRRDHESADIFKFTGSSDEEPEGASYTGVEMQSSDQSKENGAQELTETLRNPHGSRLQGGSSNTIPTVPNSTPPQPFNSSAMRTTSDHEQHVPYPQSQSDDRMPTPTTPSHSRSTASSTYKATQKEARSQPPAVPDLHFDKFEAQQRPTSSGSSIASGKTPTINTRGNMINEAIDASQGSERADPTSLPTFHTAGLLRPMVVLPEAQDDSQSLNQVSMPAPDVQITRTVEISDGRRMKKHDQTATDDLGSDDTSIGLPKEQYQPRPSRSRGTRNDGDIIVPTDYSKRPETVAMGKKERKKRKGKQSVSAEVTAKTEREEEVDEKDMDVSKSEVILSEIEPPRSPKTAEDQVDDVQAVDLSIPKTETTEIDSHSTQGSIKKGSEPKRQRGRPKKAADVVMPAPQIEHCAREGSMKRKEHSASTNRKPAKGGQPKKSQSVVDSDSESEAENTILAAKCDQPSKKPQSVVDSDSESEAVTSRKISKRGHSGKKSHLVLDSDSEDEPEAPEKHKSQPQDRRVSDFENSALTESSGNRGNTKLTSKTANNAGADQSETLPPVTPPKAAASTPKGPTKHSPISAGLSRYRVGLSKRARIEPLLRIVRK</sequence>
<feature type="region of interest" description="Disordered" evidence="1">
    <location>
        <begin position="1"/>
        <end position="291"/>
    </location>
</feature>
<feature type="compositionally biased region" description="Polar residues" evidence="1">
    <location>
        <begin position="154"/>
        <end position="173"/>
    </location>
</feature>